<dbReference type="PANTHER" id="PTHR12865">
    <property type="entry name" value="PHOSPHATIDYLINOSITOL 4-KINASE TYPE-II"/>
    <property type="match status" value="1"/>
</dbReference>
<feature type="domain" description="PI3K/PI4K catalytic" evidence="9">
    <location>
        <begin position="133"/>
        <end position="590"/>
    </location>
</feature>
<dbReference type="GO" id="GO:0005886">
    <property type="term" value="C:plasma membrane"/>
    <property type="evidence" value="ECO:0007669"/>
    <property type="project" value="UniProtKB-SubCell"/>
</dbReference>
<organism evidence="10 11">
    <name type="scientific">Chytriomyces confervae</name>
    <dbReference type="NCBI Taxonomy" id="246404"/>
    <lineage>
        <taxon>Eukaryota</taxon>
        <taxon>Fungi</taxon>
        <taxon>Fungi incertae sedis</taxon>
        <taxon>Chytridiomycota</taxon>
        <taxon>Chytridiomycota incertae sedis</taxon>
        <taxon>Chytridiomycetes</taxon>
        <taxon>Chytridiales</taxon>
        <taxon>Chytriomycetaceae</taxon>
        <taxon>Chytriomyces</taxon>
    </lineage>
</organism>
<comment type="subcellular location">
    <subcellularLocation>
        <location evidence="7">Cell membrane</location>
        <topology evidence="7">Peripheral membrane protein</topology>
    </subcellularLocation>
    <subcellularLocation>
        <location evidence="7">Vacuole membrane</location>
        <topology evidence="7">Peripheral membrane protein</topology>
    </subcellularLocation>
</comment>
<dbReference type="SUPFAM" id="SSF57997">
    <property type="entry name" value="Tropomyosin"/>
    <property type="match status" value="1"/>
</dbReference>
<evidence type="ECO:0000256" key="1">
    <source>
        <dbReference type="ARBA" id="ARBA00022475"/>
    </source>
</evidence>
<dbReference type="OrthoDB" id="3349449at2759"/>
<name>A0A507FTL8_9FUNG</name>
<keyword evidence="5 7" id="KW-0067">ATP-binding</keyword>
<dbReference type="AlphaFoldDB" id="A0A507FTL8"/>
<evidence type="ECO:0000256" key="5">
    <source>
        <dbReference type="ARBA" id="ARBA00022840"/>
    </source>
</evidence>
<evidence type="ECO:0000256" key="6">
    <source>
        <dbReference type="ARBA" id="ARBA00023136"/>
    </source>
</evidence>
<sequence>MKAGSGYTALDNDSSDVECGEHSIGIPAESERGRGVGAGTHRVSGDTPQTHSRPRPLSQSLAHPHPFAPSILPDSYLPVDALGCEYNQKPVQLPDSLHRFDARLPNAVPPITPVNASEFLDLVREVQAAIDAGIYPERITKGSSGSYFCKNRSGKIIGVFKPKNEEPYGRMNPKWTKWFHKNFLPCCFGRSCLIPNSGYLSEAAASFIDKRLGLNVVPRTEVVALASPTFFYTWYEKWMYVRGLRPLPVKLGSFQLFLNGFKDATTFFQNGYDQALRHSTGFLDSPVGDTVGHSRNSVGSTSITVNDASIRGVENGPTNGTASASAHSGTLQSSDSVISLSSPAHPCNWDVKTQKEFQMGFERLVVLDYLIRNTDRGMDNWMIRYLEPGQPAIPTTENAALPPQPQNLLSENSSTTLSSAESPAPKYQRPTAVNSASVSFPPASAPVSPRPSTQSPTAPVSASTHASVPPPAGSSTITVAAIDNGLAFPFKHPDKWRSYPYGWVYLPIARIPFSKNTREHVLYFLTSQEWWKETLDGLEGIFRLDPDFNEDMWRKQRSVIRGEGYNLAEVLRRSEIGDVDGGSPWGLVRRPVVAVYEEEDDEDGENAGGYSDRSGLVGTGVGGMGAGGGGGSAAIMRRFRRRKLEKLRVESESNHSRAERAEAEVKELKAEVAKKETDIQNLNNKIKLLQMDLERTEKRVEEVKVKKAEGDKEDSQIEVLTRKVQMLEHQLEEKEKSWREATDKARSLEVHSEHHERKAKQIDTEKVDLEKKYEELTAKYNAVKAELEATLKSLEDL</sequence>
<dbReference type="GO" id="GO:0005768">
    <property type="term" value="C:endosome"/>
    <property type="evidence" value="ECO:0007669"/>
    <property type="project" value="UniProtKB-UniRule"/>
</dbReference>
<comment type="similarity">
    <text evidence="7">Belongs to the PI3/PI4-kinase family.</text>
</comment>
<evidence type="ECO:0000256" key="3">
    <source>
        <dbReference type="ARBA" id="ARBA00022741"/>
    </source>
</evidence>
<dbReference type="InterPro" id="IPR039756">
    <property type="entry name" value="Lsb6/PI4K2"/>
</dbReference>
<evidence type="ECO:0000259" key="9">
    <source>
        <dbReference type="PROSITE" id="PS50290"/>
    </source>
</evidence>
<feature type="region of interest" description="Disordered" evidence="8">
    <location>
        <begin position="1"/>
        <end position="64"/>
    </location>
</feature>
<keyword evidence="11" id="KW-1185">Reference proteome</keyword>
<dbReference type="PROSITE" id="PS00916">
    <property type="entry name" value="PI3_4_KINASE_2"/>
    <property type="match status" value="1"/>
</dbReference>
<evidence type="ECO:0000256" key="7">
    <source>
        <dbReference type="RuleBase" id="RU367084"/>
    </source>
</evidence>
<dbReference type="Pfam" id="PF00454">
    <property type="entry name" value="PI3_PI4_kinase"/>
    <property type="match status" value="1"/>
</dbReference>
<evidence type="ECO:0000256" key="2">
    <source>
        <dbReference type="ARBA" id="ARBA00022679"/>
    </source>
</evidence>
<dbReference type="InterPro" id="IPR000403">
    <property type="entry name" value="PI3/4_kinase_cat_dom"/>
</dbReference>
<evidence type="ECO:0000256" key="8">
    <source>
        <dbReference type="SAM" id="MobiDB-lite"/>
    </source>
</evidence>
<feature type="compositionally biased region" description="Low complexity" evidence="8">
    <location>
        <begin position="432"/>
        <end position="452"/>
    </location>
</feature>
<feature type="region of interest" description="Disordered" evidence="8">
    <location>
        <begin position="306"/>
        <end position="328"/>
    </location>
</feature>
<dbReference type="Gene3D" id="1.10.287.1490">
    <property type="match status" value="1"/>
</dbReference>
<dbReference type="PANTHER" id="PTHR12865:SF1">
    <property type="entry name" value="PHOSPHATIDYLINOSITOL 4-KINASE TYPE 2"/>
    <property type="match status" value="1"/>
</dbReference>
<proteinExistence type="inferred from homology"/>
<dbReference type="GO" id="GO:0000329">
    <property type="term" value="C:fungal-type vacuole membrane"/>
    <property type="evidence" value="ECO:0007669"/>
    <property type="project" value="TreeGrafter"/>
</dbReference>
<dbReference type="PROSITE" id="PS50290">
    <property type="entry name" value="PI3_4_KINASE_3"/>
    <property type="match status" value="1"/>
</dbReference>
<dbReference type="GO" id="GO:0046854">
    <property type="term" value="P:phosphatidylinositol phosphate biosynthetic process"/>
    <property type="evidence" value="ECO:0007669"/>
    <property type="project" value="UniProtKB-UniRule"/>
</dbReference>
<feature type="region of interest" description="Disordered" evidence="8">
    <location>
        <begin position="735"/>
        <end position="763"/>
    </location>
</feature>
<dbReference type="EC" id="2.7.1.67" evidence="7"/>
<keyword evidence="2 7" id="KW-0808">Transferase</keyword>
<keyword evidence="3 7" id="KW-0547">Nucleotide-binding</keyword>
<comment type="catalytic activity">
    <reaction evidence="7">
        <text>a 1,2-diacyl-sn-glycero-3-phospho-(1D-myo-inositol) + ATP = a 1,2-diacyl-sn-glycero-3-phospho-(1D-myo-inositol 4-phosphate) + ADP + H(+)</text>
        <dbReference type="Rhea" id="RHEA:19877"/>
        <dbReference type="ChEBI" id="CHEBI:15378"/>
        <dbReference type="ChEBI" id="CHEBI:30616"/>
        <dbReference type="ChEBI" id="CHEBI:57880"/>
        <dbReference type="ChEBI" id="CHEBI:58178"/>
        <dbReference type="ChEBI" id="CHEBI:456216"/>
        <dbReference type="EC" id="2.7.1.67"/>
    </reaction>
</comment>
<dbReference type="GO" id="GO:0007032">
    <property type="term" value="P:endosome organization"/>
    <property type="evidence" value="ECO:0007669"/>
    <property type="project" value="TreeGrafter"/>
</dbReference>
<keyword evidence="4 7" id="KW-0418">Kinase</keyword>
<comment type="caution">
    <text evidence="10">The sequence shown here is derived from an EMBL/GenBank/DDBJ whole genome shotgun (WGS) entry which is preliminary data.</text>
</comment>
<evidence type="ECO:0000256" key="4">
    <source>
        <dbReference type="ARBA" id="ARBA00022777"/>
    </source>
</evidence>
<feature type="compositionally biased region" description="Polar residues" evidence="8">
    <location>
        <begin position="453"/>
        <end position="466"/>
    </location>
</feature>
<dbReference type="GO" id="GO:0007030">
    <property type="term" value="P:Golgi organization"/>
    <property type="evidence" value="ECO:0007669"/>
    <property type="project" value="TreeGrafter"/>
</dbReference>
<dbReference type="GO" id="GO:0004430">
    <property type="term" value="F:1-phosphatidylinositol 4-kinase activity"/>
    <property type="evidence" value="ECO:0007669"/>
    <property type="project" value="UniProtKB-UniRule"/>
</dbReference>
<keyword evidence="1 7" id="KW-1003">Cell membrane</keyword>
<reference evidence="10 11" key="1">
    <citation type="journal article" date="2019" name="Sci. Rep.">
        <title>Comparative genomics of chytrid fungi reveal insights into the obligate biotrophic and pathogenic lifestyle of Synchytrium endobioticum.</title>
        <authorList>
            <person name="van de Vossenberg B.T.L.H."/>
            <person name="Warris S."/>
            <person name="Nguyen H.D.T."/>
            <person name="van Gent-Pelzer M.P.E."/>
            <person name="Joly D.L."/>
            <person name="van de Geest H.C."/>
            <person name="Bonants P.J.M."/>
            <person name="Smith D.S."/>
            <person name="Levesque C.A."/>
            <person name="van der Lee T.A.J."/>
        </authorList>
    </citation>
    <scope>NUCLEOTIDE SEQUENCE [LARGE SCALE GENOMIC DNA]</scope>
    <source>
        <strain evidence="10 11">CBS 675.73</strain>
    </source>
</reference>
<evidence type="ECO:0000313" key="11">
    <source>
        <dbReference type="Proteomes" id="UP000320333"/>
    </source>
</evidence>
<dbReference type="InterPro" id="IPR018936">
    <property type="entry name" value="PI3/4_kinase_CS"/>
</dbReference>
<keyword evidence="6" id="KW-0472">Membrane</keyword>
<dbReference type="GO" id="GO:0005802">
    <property type="term" value="C:trans-Golgi network"/>
    <property type="evidence" value="ECO:0007669"/>
    <property type="project" value="TreeGrafter"/>
</dbReference>
<feature type="compositionally biased region" description="Polar residues" evidence="8">
    <location>
        <begin position="46"/>
        <end position="61"/>
    </location>
</feature>
<dbReference type="STRING" id="246404.A0A507FTL8"/>
<evidence type="ECO:0000313" key="10">
    <source>
        <dbReference type="EMBL" id="TPX78695.1"/>
    </source>
</evidence>
<feature type="region of interest" description="Disordered" evidence="8">
    <location>
        <begin position="394"/>
        <end position="472"/>
    </location>
</feature>
<accession>A0A507FTL8</accession>
<dbReference type="EMBL" id="QEAP01000001">
    <property type="protein sequence ID" value="TPX78695.1"/>
    <property type="molecule type" value="Genomic_DNA"/>
</dbReference>
<dbReference type="Proteomes" id="UP000320333">
    <property type="component" value="Unassembled WGS sequence"/>
</dbReference>
<protein>
    <recommendedName>
        <fullName evidence="7">Phosphatidylinositol 4-kinase</fullName>
        <ecNumber evidence="7">2.7.1.67</ecNumber>
    </recommendedName>
</protein>
<gene>
    <name evidence="10" type="ORF">CcCBS67573_g00029</name>
</gene>
<feature type="compositionally biased region" description="Polar residues" evidence="8">
    <location>
        <begin position="316"/>
        <end position="328"/>
    </location>
</feature>
<feature type="compositionally biased region" description="Low complexity" evidence="8">
    <location>
        <begin position="407"/>
        <end position="425"/>
    </location>
</feature>
<comment type="cofactor">
    <cofactor evidence="7">
        <name>Mg(2+)</name>
        <dbReference type="ChEBI" id="CHEBI:18420"/>
    </cofactor>
    <cofactor evidence="7">
        <name>Mn(2+)</name>
        <dbReference type="ChEBI" id="CHEBI:29035"/>
    </cofactor>
</comment>
<dbReference type="GO" id="GO:0005524">
    <property type="term" value="F:ATP binding"/>
    <property type="evidence" value="ECO:0007669"/>
    <property type="project" value="UniProtKB-UniRule"/>
</dbReference>